<sequence>MRLTVTTLATISILLHNHAFARPTHGIDEGFYLRLSKRYALPPSGILVEPVFDPEIDGLYVNACNFGSGKSYACVERGVYGFFHFNVTGEQESLPSSVAALGKLTYHSTAANKSQAMGLAGHISSDESYAGFGLESVERKIGFRSESKMGIANFYNDTADPPTRLQKPTFAWNWYVCDAEAEGHVYRALTWVHGNVAPTQPSCKGVLVTRIYK</sequence>
<accession>A0A9P4J4X7</accession>
<name>A0A9P4J4X7_9PEZI</name>
<dbReference type="Proteomes" id="UP000799439">
    <property type="component" value="Unassembled WGS sequence"/>
</dbReference>
<feature type="chain" id="PRO_5040515894" description="DUF1566 domain-containing protein" evidence="1">
    <location>
        <begin position="22"/>
        <end position="213"/>
    </location>
</feature>
<organism evidence="2 3">
    <name type="scientific">Myriangium duriaei CBS 260.36</name>
    <dbReference type="NCBI Taxonomy" id="1168546"/>
    <lineage>
        <taxon>Eukaryota</taxon>
        <taxon>Fungi</taxon>
        <taxon>Dikarya</taxon>
        <taxon>Ascomycota</taxon>
        <taxon>Pezizomycotina</taxon>
        <taxon>Dothideomycetes</taxon>
        <taxon>Dothideomycetidae</taxon>
        <taxon>Myriangiales</taxon>
        <taxon>Myriangiaceae</taxon>
        <taxon>Myriangium</taxon>
    </lineage>
</organism>
<dbReference type="EMBL" id="ML996082">
    <property type="protein sequence ID" value="KAF2155498.1"/>
    <property type="molecule type" value="Genomic_DNA"/>
</dbReference>
<gene>
    <name evidence="2" type="ORF">K461DRAFT_290526</name>
</gene>
<evidence type="ECO:0008006" key="4">
    <source>
        <dbReference type="Google" id="ProtNLM"/>
    </source>
</evidence>
<reference evidence="2" key="1">
    <citation type="journal article" date="2020" name="Stud. Mycol.">
        <title>101 Dothideomycetes genomes: a test case for predicting lifestyles and emergence of pathogens.</title>
        <authorList>
            <person name="Haridas S."/>
            <person name="Albert R."/>
            <person name="Binder M."/>
            <person name="Bloem J."/>
            <person name="Labutti K."/>
            <person name="Salamov A."/>
            <person name="Andreopoulos B."/>
            <person name="Baker S."/>
            <person name="Barry K."/>
            <person name="Bills G."/>
            <person name="Bluhm B."/>
            <person name="Cannon C."/>
            <person name="Castanera R."/>
            <person name="Culley D."/>
            <person name="Daum C."/>
            <person name="Ezra D."/>
            <person name="Gonzalez J."/>
            <person name="Henrissat B."/>
            <person name="Kuo A."/>
            <person name="Liang C."/>
            <person name="Lipzen A."/>
            <person name="Lutzoni F."/>
            <person name="Magnuson J."/>
            <person name="Mondo S."/>
            <person name="Nolan M."/>
            <person name="Ohm R."/>
            <person name="Pangilinan J."/>
            <person name="Park H.-J."/>
            <person name="Ramirez L."/>
            <person name="Alfaro M."/>
            <person name="Sun H."/>
            <person name="Tritt A."/>
            <person name="Yoshinaga Y."/>
            <person name="Zwiers L.-H."/>
            <person name="Turgeon B."/>
            <person name="Goodwin S."/>
            <person name="Spatafora J."/>
            <person name="Crous P."/>
            <person name="Grigoriev I."/>
        </authorList>
    </citation>
    <scope>NUCLEOTIDE SEQUENCE</scope>
    <source>
        <strain evidence="2">CBS 260.36</strain>
    </source>
</reference>
<evidence type="ECO:0000313" key="2">
    <source>
        <dbReference type="EMBL" id="KAF2155498.1"/>
    </source>
</evidence>
<comment type="caution">
    <text evidence="2">The sequence shown here is derived from an EMBL/GenBank/DDBJ whole genome shotgun (WGS) entry which is preliminary data.</text>
</comment>
<keyword evidence="1" id="KW-0732">Signal</keyword>
<dbReference type="OrthoDB" id="3515453at2759"/>
<dbReference type="AlphaFoldDB" id="A0A9P4J4X7"/>
<protein>
    <recommendedName>
        <fullName evidence="4">DUF1566 domain-containing protein</fullName>
    </recommendedName>
</protein>
<keyword evidence="3" id="KW-1185">Reference proteome</keyword>
<proteinExistence type="predicted"/>
<feature type="signal peptide" evidence="1">
    <location>
        <begin position="1"/>
        <end position="21"/>
    </location>
</feature>
<evidence type="ECO:0000256" key="1">
    <source>
        <dbReference type="SAM" id="SignalP"/>
    </source>
</evidence>
<evidence type="ECO:0000313" key="3">
    <source>
        <dbReference type="Proteomes" id="UP000799439"/>
    </source>
</evidence>